<sequence>MPQRRKFSREMKLAAVERLLAGEKVAALAKELGVGTKMLYHWRAKYLSGGAAALRSPGQHPRTAAVGPPRERAALAQAQARIVELERKVGRQELELDFFRKALRQVREKRQPSDGPGASSSTRQSRR</sequence>
<dbReference type="GO" id="GO:0004803">
    <property type="term" value="F:transposase activity"/>
    <property type="evidence" value="ECO:0007669"/>
    <property type="project" value="InterPro"/>
</dbReference>
<keyword evidence="5" id="KW-1185">Reference proteome</keyword>
<reference evidence="4 6" key="2">
    <citation type="submission" date="2014-08" db="EMBL/GenBank/DDBJ databases">
        <authorList>
            <person name="Moulin Lionel"/>
        </authorList>
    </citation>
    <scope>NUCLEOTIDE SEQUENCE [LARGE SCALE GENOMIC DNA]</scope>
</reference>
<dbReference type="GO" id="GO:0006313">
    <property type="term" value="P:DNA transposition"/>
    <property type="evidence" value="ECO:0007669"/>
    <property type="project" value="InterPro"/>
</dbReference>
<protein>
    <recommendedName>
        <fullName evidence="7">Transposase</fullName>
    </recommendedName>
</protein>
<name>A0A090FR04_MESPL</name>
<evidence type="ECO:0000313" key="5">
    <source>
        <dbReference type="Proteomes" id="UP000045285"/>
    </source>
</evidence>
<organism evidence="4 6">
    <name type="scientific">Mesorhizobium plurifarium</name>
    <dbReference type="NCBI Taxonomy" id="69974"/>
    <lineage>
        <taxon>Bacteria</taxon>
        <taxon>Pseudomonadati</taxon>
        <taxon>Pseudomonadota</taxon>
        <taxon>Alphaproteobacteria</taxon>
        <taxon>Hyphomicrobiales</taxon>
        <taxon>Phyllobacteriaceae</taxon>
        <taxon>Mesorhizobium</taxon>
    </lineage>
</organism>
<evidence type="ECO:0000256" key="2">
    <source>
        <dbReference type="SAM" id="MobiDB-lite"/>
    </source>
</evidence>
<dbReference type="EMBL" id="CCNB01000046">
    <property type="protein sequence ID" value="CDX46446.1"/>
    <property type="molecule type" value="Genomic_DNA"/>
</dbReference>
<dbReference type="Gene3D" id="1.10.10.10">
    <property type="entry name" value="Winged helix-like DNA-binding domain superfamily/Winged helix DNA-binding domain"/>
    <property type="match status" value="1"/>
</dbReference>
<evidence type="ECO:0008006" key="7">
    <source>
        <dbReference type="Google" id="ProtNLM"/>
    </source>
</evidence>
<dbReference type="Proteomes" id="UP000046373">
    <property type="component" value="Unassembled WGS sequence"/>
</dbReference>
<dbReference type="STRING" id="69974.MPLDJ20_90018"/>
<dbReference type="AlphaFoldDB" id="A0A090FR04"/>
<evidence type="ECO:0000256" key="1">
    <source>
        <dbReference type="SAM" id="Coils"/>
    </source>
</evidence>
<dbReference type="Proteomes" id="UP000045285">
    <property type="component" value="Unassembled WGS sequence"/>
</dbReference>
<gene>
    <name evidence="3" type="ORF">MPL3356_530001</name>
    <name evidence="4" type="ORF">MPLDJ20_90018</name>
</gene>
<accession>A0A090FR04</accession>
<dbReference type="Pfam" id="PF01527">
    <property type="entry name" value="HTH_Tnp_1"/>
    <property type="match status" value="1"/>
</dbReference>
<evidence type="ECO:0000313" key="3">
    <source>
        <dbReference type="EMBL" id="CDX25197.1"/>
    </source>
</evidence>
<evidence type="ECO:0000313" key="6">
    <source>
        <dbReference type="Proteomes" id="UP000046373"/>
    </source>
</evidence>
<dbReference type="InterPro" id="IPR002514">
    <property type="entry name" value="Transposase_8"/>
</dbReference>
<evidence type="ECO:0000313" key="4">
    <source>
        <dbReference type="EMBL" id="CDX46446.1"/>
    </source>
</evidence>
<dbReference type="InterPro" id="IPR036388">
    <property type="entry name" value="WH-like_DNA-bd_sf"/>
</dbReference>
<feature type="coiled-coil region" evidence="1">
    <location>
        <begin position="75"/>
        <end position="102"/>
    </location>
</feature>
<reference evidence="5" key="1">
    <citation type="submission" date="2014-08" db="EMBL/GenBank/DDBJ databases">
        <authorList>
            <person name="Moulin L."/>
        </authorList>
    </citation>
    <scope>NUCLEOTIDE SEQUENCE [LARGE SCALE GENOMIC DNA]</scope>
</reference>
<proteinExistence type="predicted"/>
<feature type="compositionally biased region" description="Polar residues" evidence="2">
    <location>
        <begin position="118"/>
        <end position="127"/>
    </location>
</feature>
<keyword evidence="1" id="KW-0175">Coiled coil</keyword>
<dbReference type="GO" id="GO:0003677">
    <property type="term" value="F:DNA binding"/>
    <property type="evidence" value="ECO:0007669"/>
    <property type="project" value="InterPro"/>
</dbReference>
<feature type="region of interest" description="Disordered" evidence="2">
    <location>
        <begin position="105"/>
        <end position="127"/>
    </location>
</feature>
<dbReference type="InterPro" id="IPR009057">
    <property type="entry name" value="Homeodomain-like_sf"/>
</dbReference>
<dbReference type="SUPFAM" id="SSF46689">
    <property type="entry name" value="Homeodomain-like"/>
    <property type="match status" value="1"/>
</dbReference>
<dbReference type="EMBL" id="CCMZ01000049">
    <property type="protein sequence ID" value="CDX25197.1"/>
    <property type="molecule type" value="Genomic_DNA"/>
</dbReference>